<name>A0A9X2HQ01_9SPHN</name>
<reference evidence="1" key="1">
    <citation type="submission" date="2022-05" db="EMBL/GenBank/DDBJ databases">
        <title>Sphingomonas sp. strain MG17 Genome sequencing and assembly.</title>
        <authorList>
            <person name="Kim I."/>
        </authorList>
    </citation>
    <scope>NUCLEOTIDE SEQUENCE</scope>
    <source>
        <strain evidence="1">MG17</strain>
    </source>
</reference>
<keyword evidence="2" id="KW-1185">Reference proteome</keyword>
<evidence type="ECO:0000313" key="1">
    <source>
        <dbReference type="EMBL" id="MCP3730445.1"/>
    </source>
</evidence>
<evidence type="ECO:0000313" key="2">
    <source>
        <dbReference type="Proteomes" id="UP001139451"/>
    </source>
</evidence>
<dbReference type="EMBL" id="JAMLDX010000005">
    <property type="protein sequence ID" value="MCP3730445.1"/>
    <property type="molecule type" value="Genomic_DNA"/>
</dbReference>
<sequence length="61" mass="6294">MDMNFIDCKVVDGAAGGATIRVPLTDGAPSATLTLAGDTYERVENASGGFDYRKAGQPEDG</sequence>
<comment type="caution">
    <text evidence="1">The sequence shown here is derived from an EMBL/GenBank/DDBJ whole genome shotgun (WGS) entry which is preliminary data.</text>
</comment>
<dbReference type="Proteomes" id="UP001139451">
    <property type="component" value="Unassembled WGS sequence"/>
</dbReference>
<proteinExistence type="predicted"/>
<accession>A0A9X2HQ01</accession>
<dbReference type="AlphaFoldDB" id="A0A9X2HQ01"/>
<protein>
    <submittedName>
        <fullName evidence="1">Uncharacterized protein</fullName>
    </submittedName>
</protein>
<dbReference type="RefSeq" id="WP_254292577.1">
    <property type="nucleotide sequence ID" value="NZ_JAMLDX010000005.1"/>
</dbReference>
<gene>
    <name evidence="1" type="ORF">M9978_08385</name>
</gene>
<organism evidence="1 2">
    <name type="scientific">Sphingomonas tagetis</name>
    <dbReference type="NCBI Taxonomy" id="2949092"/>
    <lineage>
        <taxon>Bacteria</taxon>
        <taxon>Pseudomonadati</taxon>
        <taxon>Pseudomonadota</taxon>
        <taxon>Alphaproteobacteria</taxon>
        <taxon>Sphingomonadales</taxon>
        <taxon>Sphingomonadaceae</taxon>
        <taxon>Sphingomonas</taxon>
    </lineage>
</organism>